<keyword evidence="2 6" id="KW-0808">Transferase</keyword>
<evidence type="ECO:0000259" key="4">
    <source>
        <dbReference type="Pfam" id="PF07804"/>
    </source>
</evidence>
<gene>
    <name evidence="6" type="ORF">JOF46_000729</name>
</gene>
<dbReference type="PANTHER" id="PTHR37419">
    <property type="entry name" value="SERINE/THREONINE-PROTEIN KINASE TOXIN HIPA"/>
    <property type="match status" value="1"/>
</dbReference>
<sequence length="404" mass="44285">MTRVLEAWLEDHHVGQFIFGPNQPVRFLYDEDATATPISLSLPRGGSGSRLAAQRFLDNLLPDAEHTRTRMALAYEAVDTSAYGLLAKAGGDLAGELVLLPEGTSLSNHEPLLNPILDRDLADRINSIKLDADAWIPLDAPARFSLAGTQGKFALADIDGDWYWSNESVPSTHIVKPGAPRLEGIEHAEVAALELARTIGIEAASAQVLHVEDHQAFIVRRFDRARQDNSVFSRRLHTEDLAQALGIGPADKYNITVEQAFRKLSDVDREGSMRRTFLDQVVFNTLIGNADAHAKNYSVLLSPGRISLAPLYDAVPVALYPQYDQDLAMRIAGARQSQAVSLSHWRKLAKRIGFDQDELGARVLEIALSVGENLDEAWSTLPPHQAKLLGAVVGRNVEKASRAN</sequence>
<feature type="domain" description="HipA-like C-terminal" evidence="4">
    <location>
        <begin position="144"/>
        <end position="368"/>
    </location>
</feature>
<feature type="domain" description="HipA N-terminal subdomain 1" evidence="5">
    <location>
        <begin position="5"/>
        <end position="99"/>
    </location>
</feature>
<reference evidence="6 7" key="1">
    <citation type="submission" date="2021-03" db="EMBL/GenBank/DDBJ databases">
        <title>Sequencing the genomes of 1000 actinobacteria strains.</title>
        <authorList>
            <person name="Klenk H.-P."/>
        </authorList>
    </citation>
    <scope>NUCLEOTIDE SEQUENCE [LARGE SCALE GENOMIC DNA]</scope>
    <source>
        <strain evidence="6 7">DSM 15454</strain>
    </source>
</reference>
<dbReference type="Gene3D" id="1.10.1070.20">
    <property type="match status" value="1"/>
</dbReference>
<dbReference type="Pfam" id="PF07804">
    <property type="entry name" value="HipA_C"/>
    <property type="match status" value="1"/>
</dbReference>
<evidence type="ECO:0000256" key="3">
    <source>
        <dbReference type="ARBA" id="ARBA00022777"/>
    </source>
</evidence>
<dbReference type="Pfam" id="PF13657">
    <property type="entry name" value="Couple_hipA"/>
    <property type="match status" value="1"/>
</dbReference>
<organism evidence="6 7">
    <name type="scientific">Paeniglutamicibacter psychrophenolicus</name>
    <dbReference type="NCBI Taxonomy" id="257454"/>
    <lineage>
        <taxon>Bacteria</taxon>
        <taxon>Bacillati</taxon>
        <taxon>Actinomycetota</taxon>
        <taxon>Actinomycetes</taxon>
        <taxon>Micrococcales</taxon>
        <taxon>Micrococcaceae</taxon>
        <taxon>Paeniglutamicibacter</taxon>
    </lineage>
</organism>
<name>A0ABS4W9C8_9MICC</name>
<dbReference type="EMBL" id="JAGIOE010000001">
    <property type="protein sequence ID" value="MBP2372817.1"/>
    <property type="molecule type" value="Genomic_DNA"/>
</dbReference>
<dbReference type="InterPro" id="IPR017508">
    <property type="entry name" value="HipA_N1"/>
</dbReference>
<dbReference type="RefSeq" id="WP_209906078.1">
    <property type="nucleotide sequence ID" value="NZ_BAAAMI010000019.1"/>
</dbReference>
<dbReference type="NCBIfam" id="TIGR03071">
    <property type="entry name" value="couple_hipA"/>
    <property type="match status" value="1"/>
</dbReference>
<protein>
    <submittedName>
        <fullName evidence="6">Serine/threonine-protein kinase HipA</fullName>
        <ecNumber evidence="6">2.7.11.1</ecNumber>
    </submittedName>
</protein>
<accession>A0ABS4W9C8</accession>
<evidence type="ECO:0000313" key="6">
    <source>
        <dbReference type="EMBL" id="MBP2372817.1"/>
    </source>
</evidence>
<dbReference type="EC" id="2.7.11.1" evidence="6"/>
<keyword evidence="3 6" id="KW-0418">Kinase</keyword>
<evidence type="ECO:0000256" key="1">
    <source>
        <dbReference type="ARBA" id="ARBA00010164"/>
    </source>
</evidence>
<evidence type="ECO:0000256" key="2">
    <source>
        <dbReference type="ARBA" id="ARBA00022679"/>
    </source>
</evidence>
<keyword evidence="7" id="KW-1185">Reference proteome</keyword>
<dbReference type="InterPro" id="IPR052028">
    <property type="entry name" value="HipA_Ser/Thr_kinase"/>
</dbReference>
<dbReference type="Proteomes" id="UP000766570">
    <property type="component" value="Unassembled WGS sequence"/>
</dbReference>
<evidence type="ECO:0000313" key="7">
    <source>
        <dbReference type="Proteomes" id="UP000766570"/>
    </source>
</evidence>
<proteinExistence type="inferred from homology"/>
<evidence type="ECO:0000259" key="5">
    <source>
        <dbReference type="Pfam" id="PF13657"/>
    </source>
</evidence>
<dbReference type="GO" id="GO:0004674">
    <property type="term" value="F:protein serine/threonine kinase activity"/>
    <property type="evidence" value="ECO:0007669"/>
    <property type="project" value="UniProtKB-EC"/>
</dbReference>
<comment type="similarity">
    <text evidence="1">Belongs to the HipA Ser/Thr kinase family.</text>
</comment>
<dbReference type="PANTHER" id="PTHR37419:SF1">
    <property type="entry name" value="SERINE_THREONINE-PROTEIN KINASE TOXIN HIPA"/>
    <property type="match status" value="1"/>
</dbReference>
<comment type="caution">
    <text evidence="6">The sequence shown here is derived from an EMBL/GenBank/DDBJ whole genome shotgun (WGS) entry which is preliminary data.</text>
</comment>
<dbReference type="InterPro" id="IPR012893">
    <property type="entry name" value="HipA-like_C"/>
</dbReference>